<evidence type="ECO:0000313" key="4">
    <source>
        <dbReference type="Proteomes" id="UP000188268"/>
    </source>
</evidence>
<dbReference type="OrthoDB" id="10534338at2759"/>
<dbReference type="OMA" id="XAARITR"/>
<proteinExistence type="predicted"/>
<feature type="signal peptide" evidence="2">
    <location>
        <begin position="1"/>
        <end position="27"/>
    </location>
</feature>
<reference evidence="3 4" key="1">
    <citation type="submission" date="2013-09" db="EMBL/GenBank/DDBJ databases">
        <title>Corchorus capsularis genome sequencing.</title>
        <authorList>
            <person name="Alam M."/>
            <person name="Haque M.S."/>
            <person name="Islam M.S."/>
            <person name="Emdad E.M."/>
            <person name="Islam M.M."/>
            <person name="Ahmed B."/>
            <person name="Halim A."/>
            <person name="Hossen Q.M.M."/>
            <person name="Hossain M.Z."/>
            <person name="Ahmed R."/>
            <person name="Khan M.M."/>
            <person name="Islam R."/>
            <person name="Rashid M.M."/>
            <person name="Khan S.A."/>
            <person name="Rahman M.S."/>
            <person name="Alam M."/>
        </authorList>
    </citation>
    <scope>NUCLEOTIDE SEQUENCE [LARGE SCALE GENOMIC DNA]</scope>
    <source>
        <strain evidence="4">cv. CVL-1</strain>
        <tissue evidence="3">Whole seedling</tissue>
    </source>
</reference>
<gene>
    <name evidence="3" type="ORF">CCACVL1_17552</name>
</gene>
<evidence type="ECO:0000256" key="1">
    <source>
        <dbReference type="SAM" id="MobiDB-lite"/>
    </source>
</evidence>
<comment type="caution">
    <text evidence="3">The sequence shown here is derived from an EMBL/GenBank/DDBJ whole genome shotgun (WGS) entry which is preliminary data.</text>
</comment>
<feature type="compositionally biased region" description="Polar residues" evidence="1">
    <location>
        <begin position="141"/>
        <end position="165"/>
    </location>
</feature>
<sequence>MRTKNIEGWVLKLRVLVVATVLVVCSTSEEAIIAEADQAEAEQAKTMAGQVSSDGWEFRKGHSSDPDGRWTSDWGTDSSPDGSTTVSYGTGSGLNSDGTRFAFGYGSSSAAGDHHDVGSPPYGGSSSAPGGGSACACDPVTVTSASSGGQTQVAQGPAASPTSQP</sequence>
<keyword evidence="2" id="KW-0732">Signal</keyword>
<dbReference type="Proteomes" id="UP000188268">
    <property type="component" value="Unassembled WGS sequence"/>
</dbReference>
<dbReference type="AlphaFoldDB" id="A0A1R3HRM9"/>
<feature type="compositionally biased region" description="Low complexity" evidence="1">
    <location>
        <begin position="118"/>
        <end position="128"/>
    </location>
</feature>
<organism evidence="3 4">
    <name type="scientific">Corchorus capsularis</name>
    <name type="common">Jute</name>
    <dbReference type="NCBI Taxonomy" id="210143"/>
    <lineage>
        <taxon>Eukaryota</taxon>
        <taxon>Viridiplantae</taxon>
        <taxon>Streptophyta</taxon>
        <taxon>Embryophyta</taxon>
        <taxon>Tracheophyta</taxon>
        <taxon>Spermatophyta</taxon>
        <taxon>Magnoliopsida</taxon>
        <taxon>eudicotyledons</taxon>
        <taxon>Gunneridae</taxon>
        <taxon>Pentapetalae</taxon>
        <taxon>rosids</taxon>
        <taxon>malvids</taxon>
        <taxon>Malvales</taxon>
        <taxon>Malvaceae</taxon>
        <taxon>Grewioideae</taxon>
        <taxon>Apeibeae</taxon>
        <taxon>Corchorus</taxon>
    </lineage>
</organism>
<feature type="region of interest" description="Disordered" evidence="1">
    <location>
        <begin position="44"/>
        <end position="93"/>
    </location>
</feature>
<feature type="region of interest" description="Disordered" evidence="1">
    <location>
        <begin position="105"/>
        <end position="165"/>
    </location>
</feature>
<evidence type="ECO:0000313" key="3">
    <source>
        <dbReference type="EMBL" id="OMO72860.1"/>
    </source>
</evidence>
<dbReference type="Gramene" id="OMO72860">
    <property type="protein sequence ID" value="OMO72860"/>
    <property type="gene ID" value="CCACVL1_17552"/>
</dbReference>
<name>A0A1R3HRM9_COCAP</name>
<accession>A0A1R3HRM9</accession>
<dbReference type="EMBL" id="AWWV01011327">
    <property type="protein sequence ID" value="OMO72860.1"/>
    <property type="molecule type" value="Genomic_DNA"/>
</dbReference>
<feature type="compositionally biased region" description="Basic and acidic residues" evidence="1">
    <location>
        <begin position="56"/>
        <end position="70"/>
    </location>
</feature>
<evidence type="ECO:0000256" key="2">
    <source>
        <dbReference type="SAM" id="SignalP"/>
    </source>
</evidence>
<keyword evidence="4" id="KW-1185">Reference proteome</keyword>
<protein>
    <submittedName>
        <fullName evidence="3">Uncharacterized protein</fullName>
    </submittedName>
</protein>
<feature type="chain" id="PRO_5012413058" evidence="2">
    <location>
        <begin position="28"/>
        <end position="165"/>
    </location>
</feature>